<dbReference type="EMBL" id="SJPS01000009">
    <property type="protein sequence ID" value="TWU21801.1"/>
    <property type="molecule type" value="Genomic_DNA"/>
</dbReference>
<keyword evidence="3" id="KW-1185">Reference proteome</keyword>
<protein>
    <recommendedName>
        <fullName evidence="4">FecR protein</fullName>
    </recommendedName>
</protein>
<dbReference type="Proteomes" id="UP000318437">
    <property type="component" value="Unassembled WGS sequence"/>
</dbReference>
<organism evidence="2 3">
    <name type="scientific">Bythopirellula polymerisocia</name>
    <dbReference type="NCBI Taxonomy" id="2528003"/>
    <lineage>
        <taxon>Bacteria</taxon>
        <taxon>Pseudomonadati</taxon>
        <taxon>Planctomycetota</taxon>
        <taxon>Planctomycetia</taxon>
        <taxon>Pirellulales</taxon>
        <taxon>Lacipirellulaceae</taxon>
        <taxon>Bythopirellula</taxon>
    </lineage>
</organism>
<evidence type="ECO:0000313" key="2">
    <source>
        <dbReference type="EMBL" id="TWU21801.1"/>
    </source>
</evidence>
<dbReference type="Pfam" id="PF13385">
    <property type="entry name" value="Laminin_G_3"/>
    <property type="match status" value="1"/>
</dbReference>
<name>A0A5C6CEE0_9BACT</name>
<evidence type="ECO:0000256" key="1">
    <source>
        <dbReference type="SAM" id="MobiDB-lite"/>
    </source>
</evidence>
<comment type="caution">
    <text evidence="2">The sequence shown here is derived from an EMBL/GenBank/DDBJ whole genome shotgun (WGS) entry which is preliminary data.</text>
</comment>
<dbReference type="RefSeq" id="WP_197530904.1">
    <property type="nucleotide sequence ID" value="NZ_SJPS01000009.1"/>
</dbReference>
<proteinExistence type="predicted"/>
<dbReference type="SUPFAM" id="SSF49899">
    <property type="entry name" value="Concanavalin A-like lectins/glucanases"/>
    <property type="match status" value="1"/>
</dbReference>
<evidence type="ECO:0000313" key="3">
    <source>
        <dbReference type="Proteomes" id="UP000318437"/>
    </source>
</evidence>
<dbReference type="AlphaFoldDB" id="A0A5C6CEE0"/>
<gene>
    <name evidence="2" type="ORF">Pla144_44970</name>
</gene>
<dbReference type="InterPro" id="IPR013320">
    <property type="entry name" value="ConA-like_dom_sf"/>
</dbReference>
<evidence type="ECO:0008006" key="4">
    <source>
        <dbReference type="Google" id="ProtNLM"/>
    </source>
</evidence>
<sequence>MDLNTAINDDILQLLVEMSCGDANEEQFAHLDELVRTEPDVRDAVVTGLTHLADLEWESRLPTNVDTLLDNQATTKSETSPGLPISTRGGVSETSELASGSLWNHQWTQQALTCLSLAATFLVGVAVTQWVNNSSRSFWDTDRHVADLDLIQPQQSAVPIATLVSTTSYMWDPQARVAMETGASLHAGNSVALLDGVAEVEFKNGVTTRIKGPAIFSLSASGTPEIKYGKLVVRNIHDERFHLNMPMANAWIPSGSLVGVDAFGEEVVVHVLEGNATVVPTAQEEDRLAIVAGEAIRLRKTARSELSFFSTEADPNAFKFDAGNGVDHLAIPPKYVELIKESDPVAYWRFDSIDSRVIPNQIGPQHNLRVLGGQIQNVEYGDNHVARFTVREKPGCLVSEDTFDELSGRDYTVELWTKPSHFHRGTLVSLVEKSSDQLGSIERHGLLLEVQSANLATDVMEIRPKSLRFLHRSPPSETLTGTSCFSITPYRPRAWQHVAAVKEGSVMRLYVDGTEVASELDETQLPNKLTLLVGQLFSFGSVRPLVGDLDELAIYSRALSAEDLQRRVALVQPGAKDDK</sequence>
<dbReference type="Gene3D" id="2.60.120.200">
    <property type="match status" value="1"/>
</dbReference>
<feature type="region of interest" description="Disordered" evidence="1">
    <location>
        <begin position="72"/>
        <end position="92"/>
    </location>
</feature>
<reference evidence="2 3" key="1">
    <citation type="submission" date="2019-02" db="EMBL/GenBank/DDBJ databases">
        <title>Deep-cultivation of Planctomycetes and their phenomic and genomic characterization uncovers novel biology.</title>
        <authorList>
            <person name="Wiegand S."/>
            <person name="Jogler M."/>
            <person name="Boedeker C."/>
            <person name="Pinto D."/>
            <person name="Vollmers J."/>
            <person name="Rivas-Marin E."/>
            <person name="Kohn T."/>
            <person name="Peeters S.H."/>
            <person name="Heuer A."/>
            <person name="Rast P."/>
            <person name="Oberbeckmann S."/>
            <person name="Bunk B."/>
            <person name="Jeske O."/>
            <person name="Meyerdierks A."/>
            <person name="Storesund J.E."/>
            <person name="Kallscheuer N."/>
            <person name="Luecker S."/>
            <person name="Lage O.M."/>
            <person name="Pohl T."/>
            <person name="Merkel B.J."/>
            <person name="Hornburger P."/>
            <person name="Mueller R.-W."/>
            <person name="Bruemmer F."/>
            <person name="Labrenz M."/>
            <person name="Spormann A.M."/>
            <person name="Op Den Camp H."/>
            <person name="Overmann J."/>
            <person name="Amann R."/>
            <person name="Jetten M.S.M."/>
            <person name="Mascher T."/>
            <person name="Medema M.H."/>
            <person name="Devos D.P."/>
            <person name="Kaster A.-K."/>
            <person name="Ovreas L."/>
            <person name="Rohde M."/>
            <person name="Galperin M.Y."/>
            <person name="Jogler C."/>
        </authorList>
    </citation>
    <scope>NUCLEOTIDE SEQUENCE [LARGE SCALE GENOMIC DNA]</scope>
    <source>
        <strain evidence="2 3">Pla144</strain>
    </source>
</reference>
<accession>A0A5C6CEE0</accession>